<name>A0ABR2BCE8_9ROSI</name>
<evidence type="ECO:0000313" key="2">
    <source>
        <dbReference type="Proteomes" id="UP001472677"/>
    </source>
</evidence>
<dbReference type="Proteomes" id="UP001472677">
    <property type="component" value="Unassembled WGS sequence"/>
</dbReference>
<keyword evidence="2" id="KW-1185">Reference proteome</keyword>
<sequence length="179" mass="19406">MKDKHAVPVQQKGHICFHEESSSSNSYSGFSSLGDDHVFEGAGAGVDVPSGPASFTAAMPLRSIPVPASVTSPLGVATATSLNAEEGVVVPTEATVGVAGTNDVFAVDVSSKVHITDNILFGDECESLLLECRMRLLLLLWLLRRLMPLRNGWRKIMILMPQLLLTYLLKFRQKGLWVD</sequence>
<accession>A0ABR2BCE8</accession>
<proteinExistence type="predicted"/>
<dbReference type="EMBL" id="JBBPBM010000135">
    <property type="protein sequence ID" value="KAK8504796.1"/>
    <property type="molecule type" value="Genomic_DNA"/>
</dbReference>
<gene>
    <name evidence="1" type="ORF">V6N12_063803</name>
</gene>
<comment type="caution">
    <text evidence="1">The sequence shown here is derived from an EMBL/GenBank/DDBJ whole genome shotgun (WGS) entry which is preliminary data.</text>
</comment>
<reference evidence="1 2" key="1">
    <citation type="journal article" date="2024" name="G3 (Bethesda)">
        <title>Genome assembly of Hibiscus sabdariffa L. provides insights into metabolisms of medicinal natural products.</title>
        <authorList>
            <person name="Kim T."/>
        </authorList>
    </citation>
    <scope>NUCLEOTIDE SEQUENCE [LARGE SCALE GENOMIC DNA]</scope>
    <source>
        <strain evidence="1">TK-2024</strain>
        <tissue evidence="1">Old leaves</tissue>
    </source>
</reference>
<evidence type="ECO:0000313" key="1">
    <source>
        <dbReference type="EMBL" id="KAK8504796.1"/>
    </source>
</evidence>
<protein>
    <submittedName>
        <fullName evidence="1">Uncharacterized protein</fullName>
    </submittedName>
</protein>
<organism evidence="1 2">
    <name type="scientific">Hibiscus sabdariffa</name>
    <name type="common">roselle</name>
    <dbReference type="NCBI Taxonomy" id="183260"/>
    <lineage>
        <taxon>Eukaryota</taxon>
        <taxon>Viridiplantae</taxon>
        <taxon>Streptophyta</taxon>
        <taxon>Embryophyta</taxon>
        <taxon>Tracheophyta</taxon>
        <taxon>Spermatophyta</taxon>
        <taxon>Magnoliopsida</taxon>
        <taxon>eudicotyledons</taxon>
        <taxon>Gunneridae</taxon>
        <taxon>Pentapetalae</taxon>
        <taxon>rosids</taxon>
        <taxon>malvids</taxon>
        <taxon>Malvales</taxon>
        <taxon>Malvaceae</taxon>
        <taxon>Malvoideae</taxon>
        <taxon>Hibiscus</taxon>
    </lineage>
</organism>